<protein>
    <submittedName>
        <fullName evidence="8">MFS general substrate transporter</fullName>
    </submittedName>
</protein>
<keyword evidence="2 6" id="KW-0812">Transmembrane</keyword>
<sequence>MSFFGRLQQLWSGVDVRDTYPHLVRRRNFEAVRESILDHVERYHFSKRILFVAASGFFGGSYAIFSTNVTIPAFAYIYWPEETKGLGGLGINLATLCGTCVGMIVFGYLADRFGRKRLYGLELIIVIAGTLGLAQASAGYDQKSMDIYPWIIFWRVLQGIGVGAEYPLSALIASEWTRTESRGRMLAAVFLTQPLAQLLVQGVGLWSLRGIWRIHPELNPGSTRREDTAHVVDLIWRVVILIGVLPALLAIIGRLTIPETPRYLLEIERDLAAGVQAIGEVVGLNEDEIRRLREADTAEEGEELAPASDRVDAHDRESNDQSDEPHSPQRVSTTEIIAQDQRANTTGQQSGNSGEPIVPNKRETLGQRLKRAQKATWDFMRSANGSILLAISFCWFLLDVCFYGLGLDNPRLLGELWLDGDKGGNTTDFKDWNSPAFNTTGLDQPIYQVLERNFTNALYTTTPASIVGCSLFLLLVNRLPRVRFMACIFVALAVIFAITGGSLFNVYETSKHNVTVVFYAISLFLLDLGPNIIIFVLPAELFETRNRGKCYGIAAASGKLGAIVVQTVIWRIKAGGQDRDRLAGLLLTFVPLMLLGALVAWVWIPEVQDPVVHVSGSLKTYSKFRNRSLEEIAEDPTQGQLMGLISKMRELLHLQE</sequence>
<dbReference type="InterPro" id="IPR005828">
    <property type="entry name" value="MFS_sugar_transport-like"/>
</dbReference>
<dbReference type="Gene3D" id="1.20.1250.20">
    <property type="entry name" value="MFS general substrate transporter like domains"/>
    <property type="match status" value="2"/>
</dbReference>
<organism evidence="8 9">
    <name type="scientific">Polyplosphaeria fusca</name>
    <dbReference type="NCBI Taxonomy" id="682080"/>
    <lineage>
        <taxon>Eukaryota</taxon>
        <taxon>Fungi</taxon>
        <taxon>Dikarya</taxon>
        <taxon>Ascomycota</taxon>
        <taxon>Pezizomycotina</taxon>
        <taxon>Dothideomycetes</taxon>
        <taxon>Pleosporomycetidae</taxon>
        <taxon>Pleosporales</taxon>
        <taxon>Tetraplosphaeriaceae</taxon>
        <taxon>Polyplosphaeria</taxon>
    </lineage>
</organism>
<feature type="transmembrane region" description="Helical" evidence="6">
    <location>
        <begin position="457"/>
        <end position="477"/>
    </location>
</feature>
<evidence type="ECO:0000313" key="8">
    <source>
        <dbReference type="EMBL" id="KAF2728897.1"/>
    </source>
</evidence>
<accession>A0A9P4QKA8</accession>
<dbReference type="AlphaFoldDB" id="A0A9P4QKA8"/>
<dbReference type="InterPro" id="IPR036259">
    <property type="entry name" value="MFS_trans_sf"/>
</dbReference>
<dbReference type="OrthoDB" id="433512at2759"/>
<evidence type="ECO:0000256" key="4">
    <source>
        <dbReference type="ARBA" id="ARBA00023136"/>
    </source>
</evidence>
<feature type="transmembrane region" description="Helical" evidence="6">
    <location>
        <begin position="484"/>
        <end position="504"/>
    </location>
</feature>
<feature type="transmembrane region" description="Helical" evidence="6">
    <location>
        <begin position="582"/>
        <end position="604"/>
    </location>
</feature>
<feature type="compositionally biased region" description="Basic and acidic residues" evidence="5">
    <location>
        <begin position="309"/>
        <end position="327"/>
    </location>
</feature>
<dbReference type="Proteomes" id="UP000799444">
    <property type="component" value="Unassembled WGS sequence"/>
</dbReference>
<evidence type="ECO:0000259" key="7">
    <source>
        <dbReference type="PROSITE" id="PS50850"/>
    </source>
</evidence>
<dbReference type="EMBL" id="ML996263">
    <property type="protein sequence ID" value="KAF2728897.1"/>
    <property type="molecule type" value="Genomic_DNA"/>
</dbReference>
<name>A0A9P4QKA8_9PLEO</name>
<feature type="transmembrane region" description="Helical" evidence="6">
    <location>
        <begin position="234"/>
        <end position="257"/>
    </location>
</feature>
<dbReference type="InterPro" id="IPR005829">
    <property type="entry name" value="Sugar_transporter_CS"/>
</dbReference>
<evidence type="ECO:0000256" key="6">
    <source>
        <dbReference type="SAM" id="Phobius"/>
    </source>
</evidence>
<reference evidence="8" key="1">
    <citation type="journal article" date="2020" name="Stud. Mycol.">
        <title>101 Dothideomycetes genomes: a test case for predicting lifestyles and emergence of pathogens.</title>
        <authorList>
            <person name="Haridas S."/>
            <person name="Albert R."/>
            <person name="Binder M."/>
            <person name="Bloem J."/>
            <person name="Labutti K."/>
            <person name="Salamov A."/>
            <person name="Andreopoulos B."/>
            <person name="Baker S."/>
            <person name="Barry K."/>
            <person name="Bills G."/>
            <person name="Bluhm B."/>
            <person name="Cannon C."/>
            <person name="Castanera R."/>
            <person name="Culley D."/>
            <person name="Daum C."/>
            <person name="Ezra D."/>
            <person name="Gonzalez J."/>
            <person name="Henrissat B."/>
            <person name="Kuo A."/>
            <person name="Liang C."/>
            <person name="Lipzen A."/>
            <person name="Lutzoni F."/>
            <person name="Magnuson J."/>
            <person name="Mondo S."/>
            <person name="Nolan M."/>
            <person name="Ohm R."/>
            <person name="Pangilinan J."/>
            <person name="Park H.-J."/>
            <person name="Ramirez L."/>
            <person name="Alfaro M."/>
            <person name="Sun H."/>
            <person name="Tritt A."/>
            <person name="Yoshinaga Y."/>
            <person name="Zwiers L.-H."/>
            <person name="Turgeon B."/>
            <person name="Goodwin S."/>
            <person name="Spatafora J."/>
            <person name="Crous P."/>
            <person name="Grigoriev I."/>
        </authorList>
    </citation>
    <scope>NUCLEOTIDE SEQUENCE</scope>
    <source>
        <strain evidence="8">CBS 125425</strain>
    </source>
</reference>
<feature type="domain" description="Major facilitator superfamily (MFS) profile" evidence="7">
    <location>
        <begin position="49"/>
        <end position="608"/>
    </location>
</feature>
<dbReference type="GO" id="GO:0022857">
    <property type="term" value="F:transmembrane transporter activity"/>
    <property type="evidence" value="ECO:0007669"/>
    <property type="project" value="InterPro"/>
</dbReference>
<comment type="subcellular location">
    <subcellularLocation>
        <location evidence="1">Membrane</location>
        <topology evidence="1">Multi-pass membrane protein</topology>
    </subcellularLocation>
</comment>
<evidence type="ECO:0000256" key="3">
    <source>
        <dbReference type="ARBA" id="ARBA00022989"/>
    </source>
</evidence>
<dbReference type="PANTHER" id="PTHR24064">
    <property type="entry name" value="SOLUTE CARRIER FAMILY 22 MEMBER"/>
    <property type="match status" value="1"/>
</dbReference>
<comment type="caution">
    <text evidence="8">The sequence shown here is derived from an EMBL/GenBank/DDBJ whole genome shotgun (WGS) entry which is preliminary data.</text>
</comment>
<dbReference type="Pfam" id="PF00083">
    <property type="entry name" value="Sugar_tr"/>
    <property type="match status" value="2"/>
</dbReference>
<evidence type="ECO:0000256" key="1">
    <source>
        <dbReference type="ARBA" id="ARBA00004141"/>
    </source>
</evidence>
<feature type="transmembrane region" description="Helical" evidence="6">
    <location>
        <begin position="516"/>
        <end position="538"/>
    </location>
</feature>
<dbReference type="SUPFAM" id="SSF103473">
    <property type="entry name" value="MFS general substrate transporter"/>
    <property type="match status" value="1"/>
</dbReference>
<feature type="transmembrane region" description="Helical" evidence="6">
    <location>
        <begin position="550"/>
        <end position="570"/>
    </location>
</feature>
<dbReference type="InterPro" id="IPR020846">
    <property type="entry name" value="MFS_dom"/>
</dbReference>
<keyword evidence="3 6" id="KW-1133">Transmembrane helix</keyword>
<feature type="transmembrane region" description="Helical" evidence="6">
    <location>
        <begin position="152"/>
        <end position="173"/>
    </location>
</feature>
<dbReference type="PROSITE" id="PS00217">
    <property type="entry name" value="SUGAR_TRANSPORT_2"/>
    <property type="match status" value="1"/>
</dbReference>
<keyword evidence="9" id="KW-1185">Reference proteome</keyword>
<feature type="compositionally biased region" description="Polar residues" evidence="5">
    <location>
        <begin position="329"/>
        <end position="353"/>
    </location>
</feature>
<keyword evidence="4 6" id="KW-0472">Membrane</keyword>
<dbReference type="GO" id="GO:0016020">
    <property type="term" value="C:membrane"/>
    <property type="evidence" value="ECO:0007669"/>
    <property type="project" value="UniProtKB-SubCell"/>
</dbReference>
<feature type="transmembrane region" description="Helical" evidence="6">
    <location>
        <begin position="121"/>
        <end position="140"/>
    </location>
</feature>
<proteinExistence type="predicted"/>
<evidence type="ECO:0000256" key="5">
    <source>
        <dbReference type="SAM" id="MobiDB-lite"/>
    </source>
</evidence>
<evidence type="ECO:0000313" key="9">
    <source>
        <dbReference type="Proteomes" id="UP000799444"/>
    </source>
</evidence>
<feature type="region of interest" description="Disordered" evidence="5">
    <location>
        <begin position="295"/>
        <end position="364"/>
    </location>
</feature>
<feature type="transmembrane region" description="Helical" evidence="6">
    <location>
        <begin position="387"/>
        <end position="406"/>
    </location>
</feature>
<feature type="transmembrane region" description="Helical" evidence="6">
    <location>
        <begin position="85"/>
        <end position="109"/>
    </location>
</feature>
<dbReference type="PROSITE" id="PS50850">
    <property type="entry name" value="MFS"/>
    <property type="match status" value="1"/>
</dbReference>
<evidence type="ECO:0000256" key="2">
    <source>
        <dbReference type="ARBA" id="ARBA00022692"/>
    </source>
</evidence>
<feature type="transmembrane region" description="Helical" evidence="6">
    <location>
        <begin position="49"/>
        <end position="79"/>
    </location>
</feature>
<gene>
    <name evidence="8" type="ORF">EJ04DRAFT_516334</name>
</gene>
<feature type="transmembrane region" description="Helical" evidence="6">
    <location>
        <begin position="185"/>
        <end position="208"/>
    </location>
</feature>